<proteinExistence type="predicted"/>
<gene>
    <name evidence="1" type="ORF">A9Q02_16580</name>
</gene>
<dbReference type="InterPro" id="IPR000408">
    <property type="entry name" value="Reg_chr_condens"/>
</dbReference>
<dbReference type="PANTHER" id="PTHR45982:SF1">
    <property type="entry name" value="REGULATOR OF CHROMOSOME CONDENSATION"/>
    <property type="match status" value="1"/>
</dbReference>
<reference evidence="1 2" key="1">
    <citation type="submission" date="2016-05" db="EMBL/GenBank/DDBJ databases">
        <authorList>
            <person name="Lavstsen T."/>
            <person name="Jespersen J.S."/>
        </authorList>
    </citation>
    <scope>NUCLEOTIDE SEQUENCE [LARGE SCALE GENOMIC DNA]</scope>
    <source>
        <strain evidence="1 2">B7-9</strain>
    </source>
</reference>
<dbReference type="Gene3D" id="2.60.40.1120">
    <property type="entry name" value="Carboxypeptidase-like, regulatory domain"/>
    <property type="match status" value="4"/>
</dbReference>
<keyword evidence="2" id="KW-1185">Reference proteome</keyword>
<dbReference type="GO" id="GO:0005737">
    <property type="term" value="C:cytoplasm"/>
    <property type="evidence" value="ECO:0007669"/>
    <property type="project" value="TreeGrafter"/>
</dbReference>
<dbReference type="InterPro" id="IPR005077">
    <property type="entry name" value="Peptidase_C11"/>
</dbReference>
<comment type="caution">
    <text evidence="1">The sequence shown here is derived from an EMBL/GenBank/DDBJ whole genome shotgun (WGS) entry which is preliminary data.</text>
</comment>
<evidence type="ECO:0000313" key="1">
    <source>
        <dbReference type="EMBL" id="PDV98008.1"/>
    </source>
</evidence>
<organism evidence="1 2">
    <name type="scientific">Candidatus Chloroploca asiatica</name>
    <dbReference type="NCBI Taxonomy" id="1506545"/>
    <lineage>
        <taxon>Bacteria</taxon>
        <taxon>Bacillati</taxon>
        <taxon>Chloroflexota</taxon>
        <taxon>Chloroflexia</taxon>
        <taxon>Chloroflexales</taxon>
        <taxon>Chloroflexineae</taxon>
        <taxon>Oscillochloridaceae</taxon>
        <taxon>Candidatus Chloroploca</taxon>
    </lineage>
</organism>
<dbReference type="SUPFAM" id="SSF50985">
    <property type="entry name" value="RCC1/BLIP-II"/>
    <property type="match status" value="5"/>
</dbReference>
<dbReference type="EMBL" id="LYXE01000114">
    <property type="protein sequence ID" value="PDV98008.1"/>
    <property type="molecule type" value="Genomic_DNA"/>
</dbReference>
<dbReference type="Pfam" id="PF03415">
    <property type="entry name" value="Peptidase_C11"/>
    <property type="match status" value="1"/>
</dbReference>
<dbReference type="InterPro" id="IPR009091">
    <property type="entry name" value="RCC1/BLIP-II"/>
</dbReference>
<accession>A0A2H3KL73</accession>
<dbReference type="PANTHER" id="PTHR45982">
    <property type="entry name" value="REGULATOR OF CHROMOSOME CONDENSATION"/>
    <property type="match status" value="1"/>
</dbReference>
<dbReference type="InterPro" id="IPR013784">
    <property type="entry name" value="Carb-bd-like_fold"/>
</dbReference>
<dbReference type="GO" id="GO:0005085">
    <property type="term" value="F:guanyl-nucleotide exchange factor activity"/>
    <property type="evidence" value="ECO:0007669"/>
    <property type="project" value="TreeGrafter"/>
</dbReference>
<dbReference type="Gene3D" id="3.40.50.11970">
    <property type="match status" value="1"/>
</dbReference>
<dbReference type="GO" id="GO:0030246">
    <property type="term" value="F:carbohydrate binding"/>
    <property type="evidence" value="ECO:0007669"/>
    <property type="project" value="InterPro"/>
</dbReference>
<dbReference type="Pfam" id="PF13540">
    <property type="entry name" value="RCC1_2"/>
    <property type="match status" value="25"/>
</dbReference>
<dbReference type="InterPro" id="IPR051553">
    <property type="entry name" value="Ran_GTPase-activating"/>
</dbReference>
<dbReference type="PROSITE" id="PS50012">
    <property type="entry name" value="RCC1_3"/>
    <property type="match status" value="12"/>
</dbReference>
<dbReference type="Proteomes" id="UP000220922">
    <property type="component" value="Unassembled WGS sequence"/>
</dbReference>
<dbReference type="SUPFAM" id="SSF49452">
    <property type="entry name" value="Starch-binding domain-like"/>
    <property type="match status" value="8"/>
</dbReference>
<protein>
    <submittedName>
        <fullName evidence="1">Uncharacterized protein</fullName>
    </submittedName>
</protein>
<dbReference type="RefSeq" id="WP_097653934.1">
    <property type="nucleotide sequence ID" value="NZ_LYXE01000114.1"/>
</dbReference>
<dbReference type="Gene3D" id="2.130.10.30">
    <property type="entry name" value="Regulator of chromosome condensation 1/beta-lactamase-inhibitor protein II"/>
    <property type="match status" value="6"/>
</dbReference>
<name>A0A2H3KL73_9CHLR</name>
<sequence length="2277" mass="237839">MHGRGVGVGLTGRPVNMEAVMLYRRCLPLVLVILVALGLPLLVPQAASMAVPPVLNKSLVLSLPVVPESISLDLRSPTALGLSTTALPQVVAGGNTTCVINLAGQLYCWGASSNVPADLGVISQVSIGRSKNDRSSSFHICAVTLAGEVRCWGGNGSGQATVPDDLGAVRQVSAGGHHTCVVRADGILRCWGANTDLNGTYVAQATVPSDLGVVSQVSAGEYHTCVVRVDGTVRCWGLTKYGQAMVPSNLGTVRQVSAGWFHTCAVTTAGALRCWGANTDLNGTYVGQATVPGDLGAVSHVSAGAGHTCAVTTAGALRCWGSNIDTDWVTRKYVGQATVPSDLGAVSHVSAGEDHTCAVTVDGALRCWGGNLYGQATVPGDLDAVSQVTTRWGGTCAVTAGALRCWGANWYGQAEVPADLGAVRQVSEGGEHTCAVTTDGALRCWGYNRYGQATVPDDLGAVSQVSAREYHTCAVTADGAVRCWGDNGSGQAMVPDDLGAVRQVSTSSSHTCGVTTDGVLRCWGYNQYGEATVPGDLGAVSQVSAGKSYTCAVTTDGVLRCWGHNQYGEATVPGDLGAVSQVSAGEYHTCAVTTSGTLRCWGWNDYFQATVPGALGAVNQVSVGGYHTCAVTADGAVRCWGNNWYGQTTIPRDPLKVRGAALLTGQVTLHGLGLADVRITDGTRTVTTTATGAYTLTDVPYGTYVLTPTLAGYTFTPATRMITVTGDLDGQDFVATLQTFPVRGHVTVDGVGLAEVVITDGTRSATTDSTGAYTLTDVPYGTHVLTPTLAGYTFSPVTRTITVTAALAGQDFAATLRNVALPQVIAGGYRTCVINRAGQLSCWGHNSDVPSDLGAVRQVSLGWGHMCAVMMDGVLRCWGRDDDGQAIVPDELGAVSQVSAGSYHTCAVTTDRTLRCWGRNTQNGIFIGQATVPSDLGAVSQVIAGDAHTCAVTVDGALRCWGNNGNGQATVPGGLGPVSQVSAGTWHTCAVTTDGALRCWGYNGNGQATVPDDLGVVSHVSLGSDHTCAVMAGGALHCWGSNQYGQATVPGDLGAVDQVSSGKEHTCAVTVAGVLHCWGNNNLMGEVTVPGDLGAVDQVSAGKEHTCAVTVSGVLHCWGSNGNRLYTTRQATVPADLGAVDQVSAGDAHTCAVTTDGVLHCWGQYRTVPSDLGAVSQVSAGSAHTCALTTDGVLRCWPENIHDGATVPADLGAVSQVSVGGSHTCALTTDGVLRCWGWNLPGQTDVPDVPGDLGAVRQVSVGNSYACAVTADGALRCWGSNAYGKTDVPGDLGAVDLVSAGREHTCAVTVNGVLRCWGSNGASQATVPGDLGAVTQVSLGEMHTCAVTVDGVLRCWGSNEYGQTTVPRDPLKVRGIALLTGQVTVNGLGLADVRITDGTRTVTTTAMGAYTLTDVPYGTHVLTPTLAGYTFIPANRTITVSGDLDGQDFAATLLTFPVTGRVTLDGVGLADVVITDGTRSATTDSTGVYTLADVPYGTHVLTPTLAGYTFTPTTRTISVTEALRNQNFAATRLTFPVTGRVTVDGVGLADVVITDGTRSATTDSTGAYTLADVPYGTHGLSAMRAGYTFTPAIRTVMVTEALAGQNFAATRLTFPVTGRVTVDGVGLADVVITDGTRTATTDSTGAYTLAELPYGSYVLTPTLAGYTFTPAQRTVLVRQALGGQDFAATQQTFSVTGRVTVEGVGLASVSISDGTRTAATDANGYYTLSSVPAGIYTLTPSRSGYSFSPTSLSVTVSSSLTNQDFTATLLTYSVSGRITSGGVGLADVTVSNGTYSAISDGSGNYNLSTLQAGSYTLTATKAGCSFIPSSVQITLPPTTSDHNFTAMCSTPEATWTMLLYLAGDIEDGGKQINAFTLVRNRLRQHFRNSSVRIAIQIDGPGSNDTRRYLISPGTETTAPQETEILIDEQAMDTPQSLEAFLLWGQEQLPAQYYYLAIANHGQAIQGIAWDHTSDHRDGSLDNNAYLTPVEIRQALSAPGVEPIAVLHLDACSMNLIEVAYEVRNQARLLIASQYISWSYYAYDEYQRLITSATTPADLARGITISYASRARADKNPFTISALDLQRVEPVAAAVNALAAELKGLVDADQGYAVLLDEVWRASRKFTSNQDYFNNEDDEYIDLLDWTTRIRATISTPGVQTHATTLITELTGPQPFILKDAAFAQSNALRPQWGGGAYIDLTNSSGVSIFYPQRHDSVAFDHYINDRLFTFSKETRWKDFLLAGVGPLPPPGENLRPLPGPLAPLDVEYRVFLPLTIR</sequence>
<dbReference type="OrthoDB" id="5506354at2"/>
<evidence type="ECO:0000313" key="2">
    <source>
        <dbReference type="Proteomes" id="UP000220922"/>
    </source>
</evidence>